<dbReference type="GeneID" id="31676481"/>
<evidence type="ECO:0000259" key="2">
    <source>
        <dbReference type="Pfam" id="PF13635"/>
    </source>
</evidence>
<dbReference type="InterPro" id="IPR025420">
    <property type="entry name" value="DUF4143"/>
</dbReference>
<dbReference type="KEGG" id="fai:FAD_0982"/>
<protein>
    <submittedName>
        <fullName evidence="3">AAA family ATPase</fullName>
    </submittedName>
</protein>
<gene>
    <name evidence="3" type="ORF">FAD_0982</name>
</gene>
<feature type="domain" description="DUF4143" evidence="2">
    <location>
        <begin position="229"/>
        <end position="380"/>
    </location>
</feature>
<keyword evidence="4" id="KW-1185">Reference proteome</keyword>
<feature type="domain" description="AAA" evidence="1">
    <location>
        <begin position="43"/>
        <end position="172"/>
    </location>
</feature>
<proteinExistence type="predicted"/>
<sequence length="447" mass="52453">MKTQEELISILSNYNFWNKDIDTGVPRDNYVNNILRFLIDINIVTETGIRRSGKSYIARQVVNRWIRSHNKFDTLIINLDDERFIDADYNLLLDIYDAYSNLVKKSDNILIVLDEAQEIERWERFVRGLSEKGVKFLITGSSSKLLSSEFSTLLSGRSININIMPLSFTEFLSFNNIKISEQNAILFNMEKIAKLLEEYIKYGGMPAAVLHKDIKEDLIISYFDTIIIRDIIERYNVSNEHNLRYLIMYYLTNISSTITYNRISSSTKNNNRAIPVKSVQRYSNYIESTNIISFLDMFSYSLKEKENSPRKIFSVDNSFPYIIGFNFSENKGHFIENIVFQELLRNKYLLNFDLYYYKNGYETDFVIKLKAFIIPFQVTYKLNEGNIQREIKGITNFCKNFNLNSGVIINYNVEKVETVDGIQIQYVKLLNFLLNSNTYLLDLFHNK</sequence>
<dbReference type="Pfam" id="PF13173">
    <property type="entry name" value="AAA_14"/>
    <property type="match status" value="1"/>
</dbReference>
<dbReference type="SUPFAM" id="SSF52540">
    <property type="entry name" value="P-loop containing nucleoside triphosphate hydrolases"/>
    <property type="match status" value="1"/>
</dbReference>
<accession>A0A1V0N3Y8</accession>
<dbReference type="OrthoDB" id="371918at2157"/>
<evidence type="ECO:0000259" key="1">
    <source>
        <dbReference type="Pfam" id="PF13173"/>
    </source>
</evidence>
<evidence type="ECO:0000313" key="3">
    <source>
        <dbReference type="EMBL" id="ARD84863.1"/>
    </source>
</evidence>
<dbReference type="InterPro" id="IPR041682">
    <property type="entry name" value="AAA_14"/>
</dbReference>
<organism evidence="3 4">
    <name type="scientific">Ferroplasma acidiphilum</name>
    <dbReference type="NCBI Taxonomy" id="74969"/>
    <lineage>
        <taxon>Archaea</taxon>
        <taxon>Methanobacteriati</taxon>
        <taxon>Thermoplasmatota</taxon>
        <taxon>Thermoplasmata</taxon>
        <taxon>Thermoplasmatales</taxon>
        <taxon>Ferroplasmaceae</taxon>
        <taxon>Ferroplasma</taxon>
    </lineage>
</organism>
<dbReference type="Gene3D" id="3.40.50.300">
    <property type="entry name" value="P-loop containing nucleotide triphosphate hydrolases"/>
    <property type="match status" value="1"/>
</dbReference>
<dbReference type="EMBL" id="CP015363">
    <property type="protein sequence ID" value="ARD84863.1"/>
    <property type="molecule type" value="Genomic_DNA"/>
</dbReference>
<dbReference type="Proteomes" id="UP000192050">
    <property type="component" value="Chromosome"/>
</dbReference>
<evidence type="ECO:0000313" key="4">
    <source>
        <dbReference type="Proteomes" id="UP000192050"/>
    </source>
</evidence>
<dbReference type="Pfam" id="PF13635">
    <property type="entry name" value="DUF4143"/>
    <property type="match status" value="1"/>
</dbReference>
<dbReference type="InterPro" id="IPR027417">
    <property type="entry name" value="P-loop_NTPase"/>
</dbReference>
<dbReference type="AlphaFoldDB" id="A0A1V0N3Y8"/>
<dbReference type="PANTHER" id="PTHR33295:SF19">
    <property type="entry name" value="ARCHAEAL ATPASE"/>
    <property type="match status" value="1"/>
</dbReference>
<dbReference type="PANTHER" id="PTHR33295">
    <property type="entry name" value="ATPASE"/>
    <property type="match status" value="1"/>
</dbReference>
<name>A0A1V0N3Y8_9ARCH</name>
<reference evidence="3 4" key="1">
    <citation type="submission" date="2011-10" db="EMBL/GenBank/DDBJ databases">
        <title>Metabolic and evolutionary patterns in the extreme acidophile Ferroplasma acidiphilum.</title>
        <authorList>
            <person name="Golyshina O.V."/>
            <person name="Kozyavkin S.A."/>
            <person name="Tatusov R.L."/>
            <person name="Slesarev A.I."/>
            <person name="Golyshin P.N."/>
        </authorList>
    </citation>
    <scope>NUCLEOTIDE SEQUENCE [LARGE SCALE GENOMIC DNA]</scope>
    <source>
        <strain evidence="4">Y</strain>
    </source>
</reference>
<dbReference type="RefSeq" id="WP_081142279.1">
    <property type="nucleotide sequence ID" value="NZ_CP015363.1"/>
</dbReference>